<dbReference type="GO" id="GO:0007169">
    <property type="term" value="P:cell surface receptor protein tyrosine kinase signaling pathway"/>
    <property type="evidence" value="ECO:0007669"/>
    <property type="project" value="TreeGrafter"/>
</dbReference>
<dbReference type="GO" id="GO:0005524">
    <property type="term" value="F:ATP binding"/>
    <property type="evidence" value="ECO:0007669"/>
    <property type="project" value="InterPro"/>
</dbReference>
<dbReference type="SUPFAM" id="SSF56112">
    <property type="entry name" value="Protein kinase-like (PK-like)"/>
    <property type="match status" value="1"/>
</dbReference>
<dbReference type="Gene3D" id="1.10.510.10">
    <property type="entry name" value="Transferase(Phosphotransferase) domain 1"/>
    <property type="match status" value="1"/>
</dbReference>
<reference evidence="3" key="1">
    <citation type="submission" date="2017-01" db="EMBL/GenBank/DDBJ databases">
        <title>Comparative genomics of anhydrobiosis in the tardigrade Hypsibius dujardini.</title>
        <authorList>
            <person name="Yoshida Y."/>
            <person name="Koutsovoulos G."/>
            <person name="Laetsch D."/>
            <person name="Stevens L."/>
            <person name="Kumar S."/>
            <person name="Horikawa D."/>
            <person name="Ishino K."/>
            <person name="Komine S."/>
            <person name="Tomita M."/>
            <person name="Blaxter M."/>
            <person name="Arakawa K."/>
        </authorList>
    </citation>
    <scope>NUCLEOTIDE SEQUENCE [LARGE SCALE GENOMIC DNA]</scope>
    <source>
        <strain evidence="3">Z151</strain>
    </source>
</reference>
<dbReference type="GO" id="GO:0043235">
    <property type="term" value="C:receptor complex"/>
    <property type="evidence" value="ECO:0007669"/>
    <property type="project" value="TreeGrafter"/>
</dbReference>
<keyword evidence="3" id="KW-1185">Reference proteome</keyword>
<feature type="domain" description="Protein kinase" evidence="1">
    <location>
        <begin position="1"/>
        <end position="177"/>
    </location>
</feature>
<evidence type="ECO:0000259" key="1">
    <source>
        <dbReference type="PROSITE" id="PS50011"/>
    </source>
</evidence>
<evidence type="ECO:0000313" key="3">
    <source>
        <dbReference type="Proteomes" id="UP000192578"/>
    </source>
</evidence>
<dbReference type="InterPro" id="IPR000719">
    <property type="entry name" value="Prot_kinase_dom"/>
</dbReference>
<dbReference type="PANTHER" id="PTHR24416">
    <property type="entry name" value="TYROSINE-PROTEIN KINASE RECEPTOR"/>
    <property type="match status" value="1"/>
</dbReference>
<sequence length="177" mass="19554">MGQRLQRPRMEPEVELMAEHMIATADLIKFTHQTSRGMAYLSSSSIILQDLAARNILVTEVRVMKISDCGLARHGDDTYTVAKAIEMLSLGLVPFDRPDVAKFSPVALAEWLLAGNQLTRPLGAPKSIADLMKSYAVVEPDGRPIFAATWTVLDETLGQTGSGSSYSWKRQIFGWEN</sequence>
<protein>
    <recommendedName>
        <fullName evidence="1">Protein kinase domain-containing protein</fullName>
    </recommendedName>
</protein>
<dbReference type="AlphaFoldDB" id="A0A1W0XFG6"/>
<evidence type="ECO:0000313" key="2">
    <source>
        <dbReference type="EMBL" id="OQV26101.1"/>
    </source>
</evidence>
<dbReference type="PANTHER" id="PTHR24416:SF621">
    <property type="entry name" value="TYROSINE KINASE RECEPTOR CAD96CA"/>
    <property type="match status" value="1"/>
</dbReference>
<name>A0A1W0XFG6_HYPEX</name>
<organism evidence="2 3">
    <name type="scientific">Hypsibius exemplaris</name>
    <name type="common">Freshwater tardigrade</name>
    <dbReference type="NCBI Taxonomy" id="2072580"/>
    <lineage>
        <taxon>Eukaryota</taxon>
        <taxon>Metazoa</taxon>
        <taxon>Ecdysozoa</taxon>
        <taxon>Tardigrada</taxon>
        <taxon>Eutardigrada</taxon>
        <taxon>Parachela</taxon>
        <taxon>Hypsibioidea</taxon>
        <taxon>Hypsibiidae</taxon>
        <taxon>Hypsibius</taxon>
    </lineage>
</organism>
<dbReference type="GO" id="GO:0005886">
    <property type="term" value="C:plasma membrane"/>
    <property type="evidence" value="ECO:0007669"/>
    <property type="project" value="TreeGrafter"/>
</dbReference>
<comment type="caution">
    <text evidence="2">The sequence shown here is derived from an EMBL/GenBank/DDBJ whole genome shotgun (WGS) entry which is preliminary data.</text>
</comment>
<dbReference type="Pfam" id="PF07714">
    <property type="entry name" value="PK_Tyr_Ser-Thr"/>
    <property type="match status" value="1"/>
</dbReference>
<dbReference type="Proteomes" id="UP000192578">
    <property type="component" value="Unassembled WGS sequence"/>
</dbReference>
<dbReference type="PROSITE" id="PS50011">
    <property type="entry name" value="PROTEIN_KINASE_DOM"/>
    <property type="match status" value="1"/>
</dbReference>
<dbReference type="InterPro" id="IPR020635">
    <property type="entry name" value="Tyr_kinase_cat_dom"/>
</dbReference>
<dbReference type="InterPro" id="IPR011009">
    <property type="entry name" value="Kinase-like_dom_sf"/>
</dbReference>
<dbReference type="OrthoDB" id="546826at2759"/>
<accession>A0A1W0XFG6</accession>
<dbReference type="SMART" id="SM00219">
    <property type="entry name" value="TyrKc"/>
    <property type="match status" value="1"/>
</dbReference>
<dbReference type="InterPro" id="IPR001245">
    <property type="entry name" value="Ser-Thr/Tyr_kinase_cat_dom"/>
</dbReference>
<dbReference type="InterPro" id="IPR050122">
    <property type="entry name" value="RTK"/>
</dbReference>
<proteinExistence type="predicted"/>
<gene>
    <name evidence="2" type="ORF">BV898_00227</name>
</gene>
<dbReference type="GO" id="GO:0004714">
    <property type="term" value="F:transmembrane receptor protein tyrosine kinase activity"/>
    <property type="evidence" value="ECO:0007669"/>
    <property type="project" value="TreeGrafter"/>
</dbReference>
<dbReference type="EMBL" id="MTYJ01000001">
    <property type="protein sequence ID" value="OQV26101.1"/>
    <property type="molecule type" value="Genomic_DNA"/>
</dbReference>